<dbReference type="Proteomes" id="UP000031449">
    <property type="component" value="Chromosome"/>
</dbReference>
<reference evidence="1 2" key="1">
    <citation type="submission" date="2014-08" db="EMBL/GenBank/DDBJ databases">
        <title>Complete genome of a marine bacteria Jeotgalibacillus malaysiensis.</title>
        <authorList>
            <person name="Yaakop A.S."/>
            <person name="Chan K.-G."/>
            <person name="Goh K.M."/>
        </authorList>
    </citation>
    <scope>NUCLEOTIDE SEQUENCE [LARGE SCALE GENOMIC DNA]</scope>
    <source>
        <strain evidence="1 2">D5</strain>
    </source>
</reference>
<keyword evidence="2" id="KW-1185">Reference proteome</keyword>
<dbReference type="BioCyc" id="JESP1508404:G14D9-11763-MONOMER"/>
<protein>
    <submittedName>
        <fullName evidence="1">Uncharacterized protein</fullName>
    </submittedName>
</protein>
<dbReference type="OrthoDB" id="2989832at2"/>
<gene>
    <name evidence="1" type="ORF">JMA_25070</name>
</gene>
<dbReference type="AlphaFoldDB" id="A0A0B5AV14"/>
<dbReference type="STRING" id="1508404.JMA_25070"/>
<dbReference type="KEGG" id="jeo:JMA_25070"/>
<dbReference type="EMBL" id="CP009416">
    <property type="protein sequence ID" value="AJD91824.1"/>
    <property type="molecule type" value="Genomic_DNA"/>
</dbReference>
<proteinExistence type="predicted"/>
<evidence type="ECO:0000313" key="1">
    <source>
        <dbReference type="EMBL" id="AJD91824.1"/>
    </source>
</evidence>
<accession>A0A0B5AV14</accession>
<organism evidence="1 2">
    <name type="scientific">Jeotgalibacillus malaysiensis</name>
    <dbReference type="NCBI Taxonomy" id="1508404"/>
    <lineage>
        <taxon>Bacteria</taxon>
        <taxon>Bacillati</taxon>
        <taxon>Bacillota</taxon>
        <taxon>Bacilli</taxon>
        <taxon>Bacillales</taxon>
        <taxon>Caryophanaceae</taxon>
        <taxon>Jeotgalibacillus</taxon>
    </lineage>
</organism>
<dbReference type="HOGENOM" id="CLU_158531_1_0_9"/>
<evidence type="ECO:0000313" key="2">
    <source>
        <dbReference type="Proteomes" id="UP000031449"/>
    </source>
</evidence>
<name>A0A0B5AV14_9BACL</name>
<sequence>MNWKDAALGAAVGLAAGVAISQSASAVQSNQVSAEKVLQNVKDQFKQDGPIDGSWIQMNPEDHQVLAVKNKVYRGGISRHHGSELEQFEFIADAKTGTVMDVYKI</sequence>